<dbReference type="RefSeq" id="XP_018141833.1">
    <property type="nucleotide sequence ID" value="XM_018284920.1"/>
</dbReference>
<dbReference type="Proteomes" id="UP000078397">
    <property type="component" value="Unassembled WGS sequence"/>
</dbReference>
<organism evidence="2 3">
    <name type="scientific">Pochonia chlamydosporia 170</name>
    <dbReference type="NCBI Taxonomy" id="1380566"/>
    <lineage>
        <taxon>Eukaryota</taxon>
        <taxon>Fungi</taxon>
        <taxon>Dikarya</taxon>
        <taxon>Ascomycota</taxon>
        <taxon>Pezizomycotina</taxon>
        <taxon>Sordariomycetes</taxon>
        <taxon>Hypocreomycetidae</taxon>
        <taxon>Hypocreales</taxon>
        <taxon>Clavicipitaceae</taxon>
        <taxon>Pochonia</taxon>
    </lineage>
</organism>
<accession>A0A179FHK2</accession>
<evidence type="ECO:0000313" key="3">
    <source>
        <dbReference type="Proteomes" id="UP000078397"/>
    </source>
</evidence>
<dbReference type="EMBL" id="LSBJ02000005">
    <property type="protein sequence ID" value="OAQ64519.1"/>
    <property type="molecule type" value="Genomic_DNA"/>
</dbReference>
<comment type="caution">
    <text evidence="2">The sequence shown here is derived from an EMBL/GenBank/DDBJ whole genome shotgun (WGS) entry which is preliminary data.</text>
</comment>
<gene>
    <name evidence="2" type="ORF">VFPPC_05781</name>
</gene>
<dbReference type="KEGG" id="pchm:VFPPC_05781"/>
<dbReference type="GeneID" id="28848914"/>
<proteinExistence type="predicted"/>
<keyword evidence="3" id="KW-1185">Reference proteome</keyword>
<dbReference type="STRING" id="1380566.A0A179FHK2"/>
<protein>
    <submittedName>
        <fullName evidence="2">F-box-like domain-containing protein</fullName>
    </submittedName>
</protein>
<sequence>MGKKKSREPIPTVATPPPPPLTPAQNEALSTLVIVTAILKNLDDSHLLSSMQRVCRLWKEVATDLVQPHFSLHEAERVADKEPHSISPNTLLAQHFHALLSNITEPRRISMETVFYRGGYVDRSALGMSIANTSCGKIQHKAFIRQGASWRNMLVSSPPIFEVEFVADRTAHSPPRDEIVCIPEGLRMGQLYDLVVAIITRADKNGIYDAVVEWPSLEPDGKQDGVTGGDGDGQLPPLVVRKVFEAFPPSYTKWDEKTKRARTRHVASTKWMLLCEEFDKDKLIVNPW</sequence>
<evidence type="ECO:0000256" key="1">
    <source>
        <dbReference type="SAM" id="MobiDB-lite"/>
    </source>
</evidence>
<dbReference type="AlphaFoldDB" id="A0A179FHK2"/>
<dbReference type="OrthoDB" id="3800738at2759"/>
<name>A0A179FHK2_METCM</name>
<reference evidence="2 3" key="1">
    <citation type="journal article" date="2016" name="PLoS Pathog.">
        <title>Biosynthesis of antibiotic leucinostatins in bio-control fungus Purpureocillium lilacinum and their inhibition on phytophthora revealed by genome mining.</title>
        <authorList>
            <person name="Wang G."/>
            <person name="Liu Z."/>
            <person name="Lin R."/>
            <person name="Li E."/>
            <person name="Mao Z."/>
            <person name="Ling J."/>
            <person name="Yang Y."/>
            <person name="Yin W.B."/>
            <person name="Xie B."/>
        </authorList>
    </citation>
    <scope>NUCLEOTIDE SEQUENCE [LARGE SCALE GENOMIC DNA]</scope>
    <source>
        <strain evidence="2">170</strain>
    </source>
</reference>
<feature type="region of interest" description="Disordered" evidence="1">
    <location>
        <begin position="1"/>
        <end position="25"/>
    </location>
</feature>
<evidence type="ECO:0000313" key="2">
    <source>
        <dbReference type="EMBL" id="OAQ64519.1"/>
    </source>
</evidence>